<dbReference type="PROSITE" id="PS50255">
    <property type="entry name" value="CYTOCHROME_B5_2"/>
    <property type="match status" value="1"/>
</dbReference>
<dbReference type="PRINTS" id="PR00371">
    <property type="entry name" value="FPNCR"/>
</dbReference>
<evidence type="ECO:0000256" key="16">
    <source>
        <dbReference type="ARBA" id="ARBA00038836"/>
    </source>
</evidence>
<keyword evidence="13" id="KW-0520">NAD</keyword>
<dbReference type="EC" id="1.6.2.2" evidence="5"/>
<dbReference type="InterPro" id="IPR001709">
    <property type="entry name" value="Flavoprot_Pyr_Nucl_cyt_Rdtase"/>
</dbReference>
<comment type="caution">
    <text evidence="23">The sequence shown here is derived from an EMBL/GenBank/DDBJ whole genome shotgun (WGS) entry which is preliminary data.</text>
</comment>
<evidence type="ECO:0000256" key="19">
    <source>
        <dbReference type="ARBA" id="ARBA00049138"/>
    </source>
</evidence>
<dbReference type="InterPro" id="IPR018506">
    <property type="entry name" value="Cyt_B5_heme-BS"/>
</dbReference>
<dbReference type="SUPFAM" id="SSF63380">
    <property type="entry name" value="Riboflavin synthase domain-like"/>
    <property type="match status" value="1"/>
</dbReference>
<dbReference type="InterPro" id="IPR008333">
    <property type="entry name" value="Cbr1-like_FAD-bd_dom"/>
</dbReference>
<dbReference type="SUPFAM" id="SSF55856">
    <property type="entry name" value="Cytochrome b5-like heme/steroid binding domain"/>
    <property type="match status" value="1"/>
</dbReference>
<evidence type="ECO:0000256" key="6">
    <source>
        <dbReference type="ARBA" id="ARBA00022617"/>
    </source>
</evidence>
<keyword evidence="12" id="KW-0408">Iron</keyword>
<evidence type="ECO:0000313" key="23">
    <source>
        <dbReference type="EMBL" id="KAH7042813.1"/>
    </source>
</evidence>
<feature type="domain" description="Cytochrome b5 heme-binding" evidence="21">
    <location>
        <begin position="4"/>
        <end position="80"/>
    </location>
</feature>
<evidence type="ECO:0000256" key="7">
    <source>
        <dbReference type="ARBA" id="ARBA00022630"/>
    </source>
</evidence>
<comment type="subcellular location">
    <subcellularLocation>
        <location evidence="2">Mitochondrion outer membrane</location>
        <topology evidence="2">Single-pass membrane protein</topology>
    </subcellularLocation>
</comment>
<evidence type="ECO:0000256" key="8">
    <source>
        <dbReference type="ARBA" id="ARBA00022723"/>
    </source>
</evidence>
<dbReference type="InterPro" id="IPR001834">
    <property type="entry name" value="CBR-like"/>
</dbReference>
<evidence type="ECO:0000256" key="3">
    <source>
        <dbReference type="ARBA" id="ARBA00005156"/>
    </source>
</evidence>
<dbReference type="InterPro" id="IPR001199">
    <property type="entry name" value="Cyt_B5-like_heme/steroid-bd"/>
</dbReference>
<feature type="domain" description="FAD-binding FR-type" evidence="22">
    <location>
        <begin position="216"/>
        <end position="319"/>
    </location>
</feature>
<gene>
    <name evidence="23" type="ORF">B0J12DRAFT_743062</name>
</gene>
<keyword evidence="11" id="KW-0560">Oxidoreductase</keyword>
<sequence length="751" mass="82840">MDSLKEYSLVEVSSHNTKDDLWIAIDGKVYNVTGYLNEHPGGEEILQGVAGKDATAAFEDAAHSDDAFETMEKLLVGKLPPHEQPRRPAQTQSLRLVPQSQPAGKRRSEMVAKLPVCCAAGVGIYLAKTMLPLSMRSLVPKVAQKLSERPNSPSLMDFWGGALTAASLNVLCLCFMASRFFEKHKPIESYPAYIRPAIPLPCPGANGKRKQVLDPGRYQSFTLIEKQQVARSVYRFILRLPEEGVPLGLPLGQHIRVVARIDGQRVQRSYTPTSALDCGSTLELTVKVYPQGKMSNYLLNLPLNSEVSVSGPFGSFRDYHPGKWEQIGCIAGGSGITPIYQLVRAICENPIDSTKVYLLYGNETHEDILLRDELDELSRRHPTKLLAHHILAHPPPGWEGQSGWINIQMMQKLLPQPGDKTGYLICGPQGMVKAVKQNLEVMGGRDMAEQRGRNPEGVYLTMRILCLHGYGTSGAILESQLSAFMEKADPNYEFVFLDGEYECQKAQGVGNFVKGPFLCYNASFSPDDVRRSCELVSEFIEAEGPFDGLLGFSQGGSLVLSYLIQHARDKPGEAPPVRFAILLSTVVAFSPDETFANDVLEGLTDAEVELLSKYPRADLSALRERTRALCETTAKAFESAKSGGFIDKATNSGDFAKRSHPSQPRVFHPALLEPEARVRIPTVHVTGKKDDPAMVELSVLMRGVCEPRLVKALVHSGGHDVPRRPEDVKAVWAAVDWAVRQSQQQVWRSLL</sequence>
<comment type="cofactor">
    <cofactor evidence="1">
        <name>FAD</name>
        <dbReference type="ChEBI" id="CHEBI:57692"/>
    </cofactor>
</comment>
<keyword evidence="6" id="KW-0349">Heme</keyword>
<evidence type="ECO:0000256" key="12">
    <source>
        <dbReference type="ARBA" id="ARBA00023004"/>
    </source>
</evidence>
<keyword evidence="9" id="KW-0496">Mitochondrion</keyword>
<evidence type="ECO:0000313" key="24">
    <source>
        <dbReference type="Proteomes" id="UP000774617"/>
    </source>
</evidence>
<keyword evidence="9" id="KW-1000">Mitochondrion outer membrane</keyword>
<dbReference type="PRINTS" id="PR00363">
    <property type="entry name" value="CYTOCHROMEB5"/>
</dbReference>
<dbReference type="InterPro" id="IPR029058">
    <property type="entry name" value="AB_hydrolase_fold"/>
</dbReference>
<proteinExistence type="inferred from homology"/>
<evidence type="ECO:0000256" key="13">
    <source>
        <dbReference type="ARBA" id="ARBA00023027"/>
    </source>
</evidence>
<feature type="region of interest" description="Disordered" evidence="20">
    <location>
        <begin position="80"/>
        <end position="103"/>
    </location>
</feature>
<evidence type="ECO:0000259" key="21">
    <source>
        <dbReference type="PROSITE" id="PS50255"/>
    </source>
</evidence>
<evidence type="ECO:0000256" key="11">
    <source>
        <dbReference type="ARBA" id="ARBA00023002"/>
    </source>
</evidence>
<dbReference type="PANTHER" id="PTHR19370:SF184">
    <property type="entry name" value="NADH-CYTOCHROME B5 REDUCTASE-LIKE"/>
    <property type="match status" value="1"/>
</dbReference>
<evidence type="ECO:0000256" key="20">
    <source>
        <dbReference type="SAM" id="MobiDB-lite"/>
    </source>
</evidence>
<dbReference type="Gene3D" id="2.40.30.10">
    <property type="entry name" value="Translation factors"/>
    <property type="match status" value="1"/>
</dbReference>
<reference evidence="23 24" key="1">
    <citation type="journal article" date="2021" name="Nat. Commun.">
        <title>Genetic determinants of endophytism in the Arabidopsis root mycobiome.</title>
        <authorList>
            <person name="Mesny F."/>
            <person name="Miyauchi S."/>
            <person name="Thiergart T."/>
            <person name="Pickel B."/>
            <person name="Atanasova L."/>
            <person name="Karlsson M."/>
            <person name="Huettel B."/>
            <person name="Barry K.W."/>
            <person name="Haridas S."/>
            <person name="Chen C."/>
            <person name="Bauer D."/>
            <person name="Andreopoulos W."/>
            <person name="Pangilinan J."/>
            <person name="LaButti K."/>
            <person name="Riley R."/>
            <person name="Lipzen A."/>
            <person name="Clum A."/>
            <person name="Drula E."/>
            <person name="Henrissat B."/>
            <person name="Kohler A."/>
            <person name="Grigoriev I.V."/>
            <person name="Martin F.M."/>
            <person name="Hacquard S."/>
        </authorList>
    </citation>
    <scope>NUCLEOTIDE SEQUENCE [LARGE SCALE GENOMIC DNA]</scope>
    <source>
        <strain evidence="23 24">MPI-SDFR-AT-0080</strain>
    </source>
</reference>
<dbReference type="Gene3D" id="3.40.50.1820">
    <property type="entry name" value="alpha/beta hydrolase"/>
    <property type="match status" value="1"/>
</dbReference>
<keyword evidence="24" id="KW-1185">Reference proteome</keyword>
<dbReference type="PRINTS" id="PR00406">
    <property type="entry name" value="CYTB5RDTASE"/>
</dbReference>
<feature type="compositionally biased region" description="Polar residues" evidence="20">
    <location>
        <begin position="89"/>
        <end position="102"/>
    </location>
</feature>
<dbReference type="CDD" id="cd06183">
    <property type="entry name" value="cyt_b5_reduct_like"/>
    <property type="match status" value="1"/>
</dbReference>
<comment type="function">
    <text evidence="15">NADH-dependent reductase for DPH3 and cytochrome b5. Required for the first step of diphthamide biosynthesis, a post-translational modification of histidine which occurs in elongation factor 2. DPH1 and DPH2 transfer a 3-amino-3-carboxypropyl (ACP) group from S-adenosyl-L-methionine (SAM) to a histidine residue, the reaction is assisted by a reduction system comprising DPH3 and a NADH-dependent reductase, predominantly CBR1. By reducing DPH3, also involved in the formation of the tRNA wobble base modification mcm5s 2U (5-methoxycarbonylmethyl-2-thiouridine), mediated by the elongator complex. The cytochrome b5/NADH cytochrome b5 reductase electron transfer system supports the catalytic activity of several sterol biosynthetic enzymes.</text>
</comment>
<dbReference type="InterPro" id="IPR017938">
    <property type="entry name" value="Riboflavin_synthase-like_b-brl"/>
</dbReference>
<keyword evidence="14" id="KW-0472">Membrane</keyword>
<dbReference type="SUPFAM" id="SSF52343">
    <property type="entry name" value="Ferredoxin reductase-like, C-terminal NADP-linked domain"/>
    <property type="match status" value="1"/>
</dbReference>
<dbReference type="SMART" id="SM01117">
    <property type="entry name" value="Cyt-b5"/>
    <property type="match status" value="1"/>
</dbReference>
<dbReference type="Pfam" id="PF03959">
    <property type="entry name" value="FSH1"/>
    <property type="match status" value="1"/>
</dbReference>
<comment type="catalytic activity">
    <reaction evidence="19">
        <text>2 Fe(3+)-[Dph3] + NADH = 2 Fe(2+)-[Dph3] + NAD(+) + H(+)</text>
        <dbReference type="Rhea" id="RHEA:71231"/>
        <dbReference type="Rhea" id="RHEA-COMP:18002"/>
        <dbReference type="Rhea" id="RHEA-COMP:18003"/>
        <dbReference type="ChEBI" id="CHEBI:15378"/>
        <dbReference type="ChEBI" id="CHEBI:29033"/>
        <dbReference type="ChEBI" id="CHEBI:29034"/>
        <dbReference type="ChEBI" id="CHEBI:57540"/>
        <dbReference type="ChEBI" id="CHEBI:57945"/>
        <dbReference type="ChEBI" id="CHEBI:83228"/>
    </reaction>
    <physiologicalReaction direction="left-to-right" evidence="19">
        <dbReference type="Rhea" id="RHEA:71232"/>
    </physiologicalReaction>
</comment>
<dbReference type="Pfam" id="PF00175">
    <property type="entry name" value="NAD_binding_1"/>
    <property type="match status" value="1"/>
</dbReference>
<keyword evidence="7" id="KW-0285">Flavoprotein</keyword>
<dbReference type="InterPro" id="IPR039261">
    <property type="entry name" value="FNR_nucleotide-bd"/>
</dbReference>
<evidence type="ECO:0000256" key="5">
    <source>
        <dbReference type="ARBA" id="ARBA00012011"/>
    </source>
</evidence>
<organism evidence="23 24">
    <name type="scientific">Macrophomina phaseolina</name>
    <dbReference type="NCBI Taxonomy" id="35725"/>
    <lineage>
        <taxon>Eukaryota</taxon>
        <taxon>Fungi</taxon>
        <taxon>Dikarya</taxon>
        <taxon>Ascomycota</taxon>
        <taxon>Pezizomycotina</taxon>
        <taxon>Dothideomycetes</taxon>
        <taxon>Dothideomycetes incertae sedis</taxon>
        <taxon>Botryosphaeriales</taxon>
        <taxon>Botryosphaeriaceae</taxon>
        <taxon>Macrophomina</taxon>
    </lineage>
</organism>
<dbReference type="InterPro" id="IPR017927">
    <property type="entry name" value="FAD-bd_FR_type"/>
</dbReference>
<dbReference type="PANTHER" id="PTHR19370">
    <property type="entry name" value="NADH-CYTOCHROME B5 REDUCTASE"/>
    <property type="match status" value="1"/>
</dbReference>
<comment type="pathway">
    <text evidence="3">Protein modification; peptidyl-diphthamide biosynthesis.</text>
</comment>
<dbReference type="InterPro" id="IPR001433">
    <property type="entry name" value="OxRdtase_FAD/NAD-bd"/>
</dbReference>
<comment type="similarity">
    <text evidence="4">Belongs to the flavoprotein pyridine nucleotide cytochrome reductase family.</text>
</comment>
<evidence type="ECO:0000256" key="4">
    <source>
        <dbReference type="ARBA" id="ARBA00006105"/>
    </source>
</evidence>
<evidence type="ECO:0000256" key="17">
    <source>
        <dbReference type="ARBA" id="ARBA00039438"/>
    </source>
</evidence>
<comment type="subunit">
    <text evidence="16">Monomer. Component of the 2-(3-amino-3-carboxypropyl)histidine synthase complex composed of DPH1, DPH2, DPH3 and a NADH-dependent reductase, predominantly CBR1.</text>
</comment>
<dbReference type="EMBL" id="JAGTJR010000024">
    <property type="protein sequence ID" value="KAH7042813.1"/>
    <property type="molecule type" value="Genomic_DNA"/>
</dbReference>
<evidence type="ECO:0000256" key="10">
    <source>
        <dbReference type="ARBA" id="ARBA00022827"/>
    </source>
</evidence>
<dbReference type="SUPFAM" id="SSF53474">
    <property type="entry name" value="alpha/beta-Hydrolases"/>
    <property type="match status" value="1"/>
</dbReference>
<evidence type="ECO:0000256" key="1">
    <source>
        <dbReference type="ARBA" id="ARBA00001974"/>
    </source>
</evidence>
<dbReference type="PROSITE" id="PS51384">
    <property type="entry name" value="FAD_FR"/>
    <property type="match status" value="1"/>
</dbReference>
<evidence type="ECO:0000256" key="2">
    <source>
        <dbReference type="ARBA" id="ARBA00004572"/>
    </source>
</evidence>
<keyword evidence="10" id="KW-0274">FAD</keyword>
<dbReference type="PROSITE" id="PS00191">
    <property type="entry name" value="CYTOCHROME_B5_1"/>
    <property type="match status" value="1"/>
</dbReference>
<dbReference type="InterPro" id="IPR005645">
    <property type="entry name" value="FSH-like_dom"/>
</dbReference>
<evidence type="ECO:0000256" key="18">
    <source>
        <dbReference type="ARBA" id="ARBA00041901"/>
    </source>
</evidence>
<dbReference type="Gene3D" id="3.40.50.80">
    <property type="entry name" value="Nucleotide-binding domain of ferredoxin-NADP reductase (FNR) module"/>
    <property type="match status" value="1"/>
</dbReference>
<dbReference type="Proteomes" id="UP000774617">
    <property type="component" value="Unassembled WGS sequence"/>
</dbReference>
<name>A0ABQ8G5G0_9PEZI</name>
<dbReference type="Pfam" id="PF00173">
    <property type="entry name" value="Cyt-b5"/>
    <property type="match status" value="1"/>
</dbReference>
<evidence type="ECO:0000256" key="15">
    <source>
        <dbReference type="ARBA" id="ARBA00037104"/>
    </source>
</evidence>
<evidence type="ECO:0000259" key="22">
    <source>
        <dbReference type="PROSITE" id="PS51384"/>
    </source>
</evidence>
<evidence type="ECO:0000256" key="14">
    <source>
        <dbReference type="ARBA" id="ARBA00023136"/>
    </source>
</evidence>
<evidence type="ECO:0000256" key="9">
    <source>
        <dbReference type="ARBA" id="ARBA00022787"/>
    </source>
</evidence>
<protein>
    <recommendedName>
        <fullName evidence="17">NADH-cytochrome b5 reductase 1</fullName>
        <ecNumber evidence="5">1.6.2.2</ecNumber>
    </recommendedName>
    <alternativeName>
        <fullName evidence="18">Microsomal cytochrome b reductase</fullName>
    </alternativeName>
</protein>
<keyword evidence="8" id="KW-0479">Metal-binding</keyword>
<accession>A0ABQ8G5G0</accession>
<dbReference type="InterPro" id="IPR036400">
    <property type="entry name" value="Cyt_B5-like_heme/steroid_sf"/>
</dbReference>
<dbReference type="Pfam" id="PF00970">
    <property type="entry name" value="FAD_binding_6"/>
    <property type="match status" value="1"/>
</dbReference>
<dbReference type="Gene3D" id="3.10.120.10">
    <property type="entry name" value="Cytochrome b5-like heme/steroid binding domain"/>
    <property type="match status" value="1"/>
</dbReference>